<keyword evidence="1" id="KW-0812">Transmembrane</keyword>
<name>A0A1G5C1W5_9FIRM</name>
<sequence>MALLLIFFGSIGLIFFILWLVELIRETHKTSVKIEERVANIELLLEKLNNNK</sequence>
<organism evidence="2 3">
    <name type="scientific">Alkaliphilus peptidifermentans DSM 18978</name>
    <dbReference type="NCBI Taxonomy" id="1120976"/>
    <lineage>
        <taxon>Bacteria</taxon>
        <taxon>Bacillati</taxon>
        <taxon>Bacillota</taxon>
        <taxon>Clostridia</taxon>
        <taxon>Peptostreptococcales</taxon>
        <taxon>Natronincolaceae</taxon>
        <taxon>Alkaliphilus</taxon>
    </lineage>
</organism>
<reference evidence="2 3" key="1">
    <citation type="submission" date="2016-10" db="EMBL/GenBank/DDBJ databases">
        <authorList>
            <person name="de Groot N.N."/>
        </authorList>
    </citation>
    <scope>NUCLEOTIDE SEQUENCE [LARGE SCALE GENOMIC DNA]</scope>
    <source>
        <strain evidence="2 3">DSM 18978</strain>
    </source>
</reference>
<keyword evidence="1" id="KW-0472">Membrane</keyword>
<accession>A0A1G5C1W5</accession>
<keyword evidence="3" id="KW-1185">Reference proteome</keyword>
<dbReference type="Proteomes" id="UP000198636">
    <property type="component" value="Unassembled WGS sequence"/>
</dbReference>
<gene>
    <name evidence="2" type="ORF">SAMN03080606_00593</name>
</gene>
<dbReference type="RefSeq" id="WP_176758841.1">
    <property type="nucleotide sequence ID" value="NZ_FMUS01000002.1"/>
</dbReference>
<keyword evidence="1" id="KW-1133">Transmembrane helix</keyword>
<dbReference type="AlphaFoldDB" id="A0A1G5C1W5"/>
<protein>
    <submittedName>
        <fullName evidence="2">Uncharacterized protein</fullName>
    </submittedName>
</protein>
<evidence type="ECO:0000313" key="3">
    <source>
        <dbReference type="Proteomes" id="UP000198636"/>
    </source>
</evidence>
<dbReference type="EMBL" id="FMUS01000002">
    <property type="protein sequence ID" value="SCX96378.1"/>
    <property type="molecule type" value="Genomic_DNA"/>
</dbReference>
<evidence type="ECO:0000256" key="1">
    <source>
        <dbReference type="SAM" id="Phobius"/>
    </source>
</evidence>
<feature type="transmembrane region" description="Helical" evidence="1">
    <location>
        <begin position="6"/>
        <end position="24"/>
    </location>
</feature>
<evidence type="ECO:0000313" key="2">
    <source>
        <dbReference type="EMBL" id="SCX96378.1"/>
    </source>
</evidence>
<proteinExistence type="predicted"/>